<dbReference type="EMBL" id="KE373424">
    <property type="protein sequence ID" value="EPQ67651.1"/>
    <property type="molecule type" value="Genomic_DNA"/>
</dbReference>
<name>A0A656KR24_BLUGR</name>
<reference evidence="2" key="1">
    <citation type="journal article" date="2013" name="Nat. Genet.">
        <title>The wheat powdery mildew genome shows the unique evolution of an obligate biotroph.</title>
        <authorList>
            <person name="Wicker T."/>
            <person name="Oberhaensli S."/>
            <person name="Parlange F."/>
            <person name="Buchmann J.P."/>
            <person name="Shatalina M."/>
            <person name="Roffler S."/>
            <person name="Ben-David R."/>
            <person name="Dolezel J."/>
            <person name="Simkova H."/>
            <person name="Schulze-Lefert P."/>
            <person name="Spanu P.D."/>
            <person name="Bruggmann R."/>
            <person name="Amselem J."/>
            <person name="Quesneville H."/>
            <person name="Ver Loren van Themaat E."/>
            <person name="Paape T."/>
            <person name="Shimizu K.K."/>
            <person name="Keller B."/>
        </authorList>
    </citation>
    <scope>NUCLEOTIDE SEQUENCE [LARGE SCALE GENOMIC DNA]</scope>
    <source>
        <strain evidence="2">96224</strain>
    </source>
</reference>
<sequence>MTQSLTISKAQCYDYEFGCGYHQQPLTYTLDTTPQSIPSVPISELISTKSSTFSHFRISSLPLEIQHHIYRFYFSALAPLELTTANAGKSLHLQTSLPLILAISIPREIYYTHATFSLSSYAPIEILPRAACTSIRRIRVSYGKLGKQTPEWAGALQIFPSVVELVFVVELIRLGAMVRDGWCECVRETMKNAIYLRGRGGILVRVECGKWGFEEWIGQKQ</sequence>
<evidence type="ECO:0000313" key="2">
    <source>
        <dbReference type="Proteomes" id="UP000053110"/>
    </source>
</evidence>
<evidence type="ECO:0000313" key="1">
    <source>
        <dbReference type="EMBL" id="EPQ67651.1"/>
    </source>
</evidence>
<protein>
    <submittedName>
        <fullName evidence="1">Uncharacterized protein</fullName>
    </submittedName>
</protein>
<dbReference type="OrthoDB" id="3583900at2759"/>
<organism evidence="1 2">
    <name type="scientific">Blumeria graminis f. sp. tritici 96224</name>
    <dbReference type="NCBI Taxonomy" id="1268274"/>
    <lineage>
        <taxon>Eukaryota</taxon>
        <taxon>Fungi</taxon>
        <taxon>Dikarya</taxon>
        <taxon>Ascomycota</taxon>
        <taxon>Pezizomycotina</taxon>
        <taxon>Leotiomycetes</taxon>
        <taxon>Erysiphales</taxon>
        <taxon>Erysiphaceae</taxon>
        <taxon>Blumeria</taxon>
    </lineage>
</organism>
<accession>A0A656KR24</accession>
<proteinExistence type="predicted"/>
<dbReference type="AlphaFoldDB" id="A0A656KR24"/>
<dbReference type="Proteomes" id="UP000053110">
    <property type="component" value="Unassembled WGS sequence"/>
</dbReference>
<gene>
    <name evidence="1" type="ORF">BGT96224_3021</name>
</gene>